<gene>
    <name evidence="2" type="ORF">PCON_02748</name>
</gene>
<sequence length="223" mass="22873">MRFTVFSVLFTLAAAEFNLSTIQSLDKTEVSGGCYMAYTAPIPYCGSDKNSCSSSCIKALNSAAAMIRMKCADSFTGMDSLLRRTIDGGLQGIVCPDSIEISRSSTLVANYMPLSTTVYVEPTGVQAYGAAMTASSVAHGEEAIAIDTRIPEIPKTTTSALALDLGPTPTARVQSFSASPSLAPLPAVSGAPSSQESQTGSAARVVAGWGITVAAVAAAALVI</sequence>
<organism evidence="2 3">
    <name type="scientific">Pyronema omphalodes (strain CBS 100304)</name>
    <name type="common">Pyronema confluens</name>
    <dbReference type="NCBI Taxonomy" id="1076935"/>
    <lineage>
        <taxon>Eukaryota</taxon>
        <taxon>Fungi</taxon>
        <taxon>Dikarya</taxon>
        <taxon>Ascomycota</taxon>
        <taxon>Pezizomycotina</taxon>
        <taxon>Pezizomycetes</taxon>
        <taxon>Pezizales</taxon>
        <taxon>Pyronemataceae</taxon>
        <taxon>Pyronema</taxon>
    </lineage>
</organism>
<name>U4KUU5_PYROM</name>
<protein>
    <submittedName>
        <fullName evidence="2">Uncharacterized protein</fullName>
    </submittedName>
</protein>
<proteinExistence type="predicted"/>
<accession>U4KUU5</accession>
<evidence type="ECO:0000313" key="2">
    <source>
        <dbReference type="EMBL" id="CCX04566.1"/>
    </source>
</evidence>
<reference evidence="2 3" key="1">
    <citation type="journal article" date="2013" name="PLoS Genet.">
        <title>The genome and development-dependent transcriptomes of Pyronema confluens: a window into fungal evolution.</title>
        <authorList>
            <person name="Traeger S."/>
            <person name="Altegoer F."/>
            <person name="Freitag M."/>
            <person name="Gabaldon T."/>
            <person name="Kempken F."/>
            <person name="Kumar A."/>
            <person name="Marcet-Houben M."/>
            <person name="Poggeler S."/>
            <person name="Stajich J.E."/>
            <person name="Nowrousian M."/>
        </authorList>
    </citation>
    <scope>NUCLEOTIDE SEQUENCE [LARGE SCALE GENOMIC DNA]</scope>
    <source>
        <strain evidence="3">CBS 100304</strain>
        <tissue evidence="2">Vegetative mycelium</tissue>
    </source>
</reference>
<keyword evidence="1" id="KW-0732">Signal</keyword>
<feature type="signal peptide" evidence="1">
    <location>
        <begin position="1"/>
        <end position="15"/>
    </location>
</feature>
<keyword evidence="3" id="KW-1185">Reference proteome</keyword>
<evidence type="ECO:0000256" key="1">
    <source>
        <dbReference type="SAM" id="SignalP"/>
    </source>
</evidence>
<dbReference type="Proteomes" id="UP000018144">
    <property type="component" value="Unassembled WGS sequence"/>
</dbReference>
<dbReference type="OrthoDB" id="5427833at2759"/>
<dbReference type="AlphaFoldDB" id="U4KUU5"/>
<evidence type="ECO:0000313" key="3">
    <source>
        <dbReference type="Proteomes" id="UP000018144"/>
    </source>
</evidence>
<feature type="chain" id="PRO_5012791152" evidence="1">
    <location>
        <begin position="16"/>
        <end position="223"/>
    </location>
</feature>
<dbReference type="EMBL" id="HF935209">
    <property type="protein sequence ID" value="CCX04566.1"/>
    <property type="molecule type" value="Genomic_DNA"/>
</dbReference>